<evidence type="ECO:0000313" key="12">
    <source>
        <dbReference type="EMBL" id="MBH8594049.1"/>
    </source>
</evidence>
<dbReference type="PANTHER" id="PTHR30194">
    <property type="entry name" value="CROSSOVER JUNCTION ENDODEOXYRIBONUCLEASE RUVC"/>
    <property type="match status" value="1"/>
</dbReference>
<evidence type="ECO:0000256" key="1">
    <source>
        <dbReference type="ARBA" id="ARBA00009518"/>
    </source>
</evidence>
<keyword evidence="10" id="KW-0233">DNA recombination</keyword>
<protein>
    <submittedName>
        <fullName evidence="12">Crossover junction endodeoxyribonuclease RuvC</fullName>
    </submittedName>
</protein>
<evidence type="ECO:0000256" key="2">
    <source>
        <dbReference type="ARBA" id="ARBA00022490"/>
    </source>
</evidence>
<evidence type="ECO:0000256" key="4">
    <source>
        <dbReference type="ARBA" id="ARBA00022723"/>
    </source>
</evidence>
<proteinExistence type="inferred from homology"/>
<dbReference type="InterPro" id="IPR036397">
    <property type="entry name" value="RNaseH_sf"/>
</dbReference>
<evidence type="ECO:0000256" key="6">
    <source>
        <dbReference type="ARBA" id="ARBA00022763"/>
    </source>
</evidence>
<dbReference type="EMBL" id="JAECVW010000001">
    <property type="protein sequence ID" value="MBH8594049.1"/>
    <property type="molecule type" value="Genomic_DNA"/>
</dbReference>
<dbReference type="InterPro" id="IPR002176">
    <property type="entry name" value="X-over_junc_endoDNase_RuvC"/>
</dbReference>
<keyword evidence="6" id="KW-0227">DNA damage</keyword>
<dbReference type="SUPFAM" id="SSF53098">
    <property type="entry name" value="Ribonuclease H-like"/>
    <property type="match status" value="1"/>
</dbReference>
<accession>A0A8I1A3D0</accession>
<evidence type="ECO:0000256" key="11">
    <source>
        <dbReference type="ARBA" id="ARBA00023204"/>
    </source>
</evidence>
<keyword evidence="3" id="KW-0540">Nuclease</keyword>
<keyword evidence="9" id="KW-0238">DNA-binding</keyword>
<reference evidence="12 13" key="1">
    <citation type="submission" date="2020-12" db="EMBL/GenBank/DDBJ databases">
        <title>WGS of Thermoactinomyces spp.</title>
        <authorList>
            <person name="Cheng K."/>
        </authorList>
    </citation>
    <scope>NUCLEOTIDE SEQUENCE [LARGE SCALE GENOMIC DNA]</scope>
    <source>
        <strain evidence="13">CICC 10671\DSM 43846</strain>
    </source>
</reference>
<dbReference type="GO" id="GO:0006310">
    <property type="term" value="P:DNA recombination"/>
    <property type="evidence" value="ECO:0007669"/>
    <property type="project" value="UniProtKB-KW"/>
</dbReference>
<keyword evidence="8" id="KW-0460">Magnesium</keyword>
<dbReference type="Pfam" id="PF02075">
    <property type="entry name" value="RuvC"/>
    <property type="match status" value="1"/>
</dbReference>
<keyword evidence="7" id="KW-0378">Hydrolase</keyword>
<dbReference type="GO" id="GO:0006281">
    <property type="term" value="P:DNA repair"/>
    <property type="evidence" value="ECO:0007669"/>
    <property type="project" value="UniProtKB-KW"/>
</dbReference>
<organism evidence="12 13">
    <name type="scientific">Thermoactinomyces intermedius</name>
    <dbReference type="NCBI Taxonomy" id="2024"/>
    <lineage>
        <taxon>Bacteria</taxon>
        <taxon>Bacillati</taxon>
        <taxon>Bacillota</taxon>
        <taxon>Bacilli</taxon>
        <taxon>Bacillales</taxon>
        <taxon>Thermoactinomycetaceae</taxon>
        <taxon>Thermoactinomyces</taxon>
    </lineage>
</organism>
<name>A0A8I1A3D0_THEIN</name>
<dbReference type="GO" id="GO:0003677">
    <property type="term" value="F:DNA binding"/>
    <property type="evidence" value="ECO:0007669"/>
    <property type="project" value="UniProtKB-KW"/>
</dbReference>
<dbReference type="RefSeq" id="WP_181729192.1">
    <property type="nucleotide sequence ID" value="NZ_JACEIR010000001.1"/>
</dbReference>
<evidence type="ECO:0000256" key="10">
    <source>
        <dbReference type="ARBA" id="ARBA00023172"/>
    </source>
</evidence>
<keyword evidence="4" id="KW-0479">Metal-binding</keyword>
<keyword evidence="13" id="KW-1185">Reference proteome</keyword>
<comment type="caution">
    <text evidence="12">The sequence shown here is derived from an EMBL/GenBank/DDBJ whole genome shotgun (WGS) entry which is preliminary data.</text>
</comment>
<evidence type="ECO:0000313" key="13">
    <source>
        <dbReference type="Proteomes" id="UP000633619"/>
    </source>
</evidence>
<evidence type="ECO:0000256" key="9">
    <source>
        <dbReference type="ARBA" id="ARBA00023125"/>
    </source>
</evidence>
<evidence type="ECO:0000256" key="7">
    <source>
        <dbReference type="ARBA" id="ARBA00022801"/>
    </source>
</evidence>
<dbReference type="GO" id="GO:0004520">
    <property type="term" value="F:DNA endonuclease activity"/>
    <property type="evidence" value="ECO:0007669"/>
    <property type="project" value="InterPro"/>
</dbReference>
<dbReference type="GO" id="GO:0016787">
    <property type="term" value="F:hydrolase activity"/>
    <property type="evidence" value="ECO:0007669"/>
    <property type="project" value="UniProtKB-KW"/>
</dbReference>
<keyword evidence="11" id="KW-0234">DNA repair</keyword>
<evidence type="ECO:0000256" key="5">
    <source>
        <dbReference type="ARBA" id="ARBA00022759"/>
    </source>
</evidence>
<evidence type="ECO:0000256" key="8">
    <source>
        <dbReference type="ARBA" id="ARBA00022842"/>
    </source>
</evidence>
<sequence>MGKLTVLGLDISLSSPGFAVLEVKDKKVKLLECGSIKANNKHSQIQKMRRIVSHLESLTYDYDVDVKVRENSFVRHNRTTKILERTVGAVLFTLGEMEEIPPTTVKKLCTGDGKASKEDVQESVKKWLSLPSDYKFQTDDESDACAVALAYLIQNKYL</sequence>
<dbReference type="GO" id="GO:0046872">
    <property type="term" value="F:metal ion binding"/>
    <property type="evidence" value="ECO:0007669"/>
    <property type="project" value="UniProtKB-KW"/>
</dbReference>
<comment type="similarity">
    <text evidence="1">Belongs to the RuvC family.</text>
</comment>
<dbReference type="PANTHER" id="PTHR30194:SF3">
    <property type="entry name" value="CROSSOVER JUNCTION ENDODEOXYRIBONUCLEASE RUVC"/>
    <property type="match status" value="1"/>
</dbReference>
<dbReference type="PRINTS" id="PR00696">
    <property type="entry name" value="RSOLVASERUVC"/>
</dbReference>
<dbReference type="AlphaFoldDB" id="A0A8I1A3D0"/>
<dbReference type="Gene3D" id="3.30.420.10">
    <property type="entry name" value="Ribonuclease H-like superfamily/Ribonuclease H"/>
    <property type="match status" value="1"/>
</dbReference>
<dbReference type="Proteomes" id="UP000633619">
    <property type="component" value="Unassembled WGS sequence"/>
</dbReference>
<keyword evidence="2" id="KW-0963">Cytoplasm</keyword>
<keyword evidence="5" id="KW-0255">Endonuclease</keyword>
<dbReference type="InterPro" id="IPR012337">
    <property type="entry name" value="RNaseH-like_sf"/>
</dbReference>
<evidence type="ECO:0000256" key="3">
    <source>
        <dbReference type="ARBA" id="ARBA00022722"/>
    </source>
</evidence>
<gene>
    <name evidence="12" type="ORF">I8U20_01745</name>
</gene>